<evidence type="ECO:0000313" key="4">
    <source>
        <dbReference type="Proteomes" id="UP001189122"/>
    </source>
</evidence>
<feature type="compositionally biased region" description="Gly residues" evidence="1">
    <location>
        <begin position="39"/>
        <end position="57"/>
    </location>
</feature>
<dbReference type="AlphaFoldDB" id="A0A7I8JED3"/>
<dbReference type="InterPro" id="IPR004158">
    <property type="entry name" value="DUF247_pln"/>
</dbReference>
<dbReference type="PANTHER" id="PTHR31170:SF18">
    <property type="entry name" value="(WILD MALAYSIAN BANANA) HYPOTHETICAL PROTEIN"/>
    <property type="match status" value="1"/>
</dbReference>
<dbReference type="EMBL" id="CACRZD030000011">
    <property type="protein sequence ID" value="CAA6668125.1"/>
    <property type="molecule type" value="Genomic_DNA"/>
</dbReference>
<keyword evidence="2" id="KW-1133">Transmembrane helix</keyword>
<evidence type="ECO:0000256" key="1">
    <source>
        <dbReference type="SAM" id="MobiDB-lite"/>
    </source>
</evidence>
<dbReference type="PANTHER" id="PTHR31170">
    <property type="entry name" value="BNAC04G53230D PROTEIN"/>
    <property type="match status" value="1"/>
</dbReference>
<accession>A0A7I8JED3</accession>
<feature type="transmembrane region" description="Helical" evidence="2">
    <location>
        <begin position="401"/>
        <end position="425"/>
    </location>
</feature>
<keyword evidence="2" id="KW-0812">Transmembrane</keyword>
<feature type="compositionally biased region" description="Low complexity" evidence="1">
    <location>
        <begin position="223"/>
        <end position="233"/>
    </location>
</feature>
<dbReference type="Pfam" id="PF03140">
    <property type="entry name" value="DUF247"/>
    <property type="match status" value="2"/>
</dbReference>
<gene>
    <name evidence="3" type="ORF">SI7747_11014519</name>
</gene>
<dbReference type="EMBL" id="LR743598">
    <property type="protein sequence ID" value="CAA2628878.1"/>
    <property type="molecule type" value="Genomic_DNA"/>
</dbReference>
<evidence type="ECO:0000256" key="2">
    <source>
        <dbReference type="SAM" id="Phobius"/>
    </source>
</evidence>
<name>A0A7I8JED3_SPIIN</name>
<feature type="region of interest" description="Disordered" evidence="1">
    <location>
        <begin position="221"/>
        <end position="271"/>
    </location>
</feature>
<feature type="region of interest" description="Disordered" evidence="1">
    <location>
        <begin position="35"/>
        <end position="59"/>
    </location>
</feature>
<keyword evidence="4" id="KW-1185">Reference proteome</keyword>
<sequence length="448" mass="49756">MPRGLQEQSSLLYRKWRGGPRVYVGGGRLELAIGRRNGGDGGEGVGGGDPDGSGGRGSDWAADIQREADKVSSTAESELWEKHSIYQVPGCIKQLNPQAYTPQVVSFGPYHHGSEPLTAMEPHKLRSHFHFFVAAVREVQQRLMDAYERLDKFWIENPDAFLKMMIIDGCFMLEVLRMATTWSPTRAVAAEHLSKDPIFSPHGMLYTVPYIKRDMLMLENQLPSSSSTSSSPSREARPQGGRRGGDGLVGDEAERRRRAVPRERVQEPAEHSVPGGFLRGGVLILPEVVVDDLMEPMFRNLMAMERLHVGAGNEVTSYVFFMDRIIDSARDVELLQNCRIIQNAIGSDKAVAQLFNSLSKDVSLDPNGGLNEVHNQVSTYCQRRWNVWRANLMETYFRSPWAFLSLAAAVFLLVLTVAQTIFTVLQWHQGLATDAQSPSAASVAPSSN</sequence>
<evidence type="ECO:0000313" key="3">
    <source>
        <dbReference type="EMBL" id="CAA2628878.1"/>
    </source>
</evidence>
<proteinExistence type="predicted"/>
<reference evidence="3 4" key="1">
    <citation type="submission" date="2019-12" db="EMBL/GenBank/DDBJ databases">
        <authorList>
            <person name="Scholz U."/>
            <person name="Mascher M."/>
            <person name="Fiebig A."/>
        </authorList>
    </citation>
    <scope>NUCLEOTIDE SEQUENCE</scope>
</reference>
<dbReference type="Proteomes" id="UP001189122">
    <property type="component" value="Unassembled WGS sequence"/>
</dbReference>
<organism evidence="3">
    <name type="scientific">Spirodela intermedia</name>
    <name type="common">Intermediate duckweed</name>
    <dbReference type="NCBI Taxonomy" id="51605"/>
    <lineage>
        <taxon>Eukaryota</taxon>
        <taxon>Viridiplantae</taxon>
        <taxon>Streptophyta</taxon>
        <taxon>Embryophyta</taxon>
        <taxon>Tracheophyta</taxon>
        <taxon>Spermatophyta</taxon>
        <taxon>Magnoliopsida</taxon>
        <taxon>Liliopsida</taxon>
        <taxon>Araceae</taxon>
        <taxon>Lemnoideae</taxon>
        <taxon>Spirodela</taxon>
    </lineage>
</organism>
<feature type="compositionally biased region" description="Basic and acidic residues" evidence="1">
    <location>
        <begin position="252"/>
        <end position="270"/>
    </location>
</feature>
<protein>
    <submittedName>
        <fullName evidence="3">Uncharacterized protein</fullName>
    </submittedName>
</protein>
<keyword evidence="2" id="KW-0472">Membrane</keyword>